<dbReference type="Proteomes" id="UP000281547">
    <property type="component" value="Unassembled WGS sequence"/>
</dbReference>
<dbReference type="RefSeq" id="WP_127189750.1">
    <property type="nucleotide sequence ID" value="NZ_RZNJ01000007.1"/>
</dbReference>
<keyword evidence="4" id="KW-1185">Reference proteome</keyword>
<evidence type="ECO:0000256" key="2">
    <source>
        <dbReference type="SAM" id="MobiDB-lite"/>
    </source>
</evidence>
<evidence type="ECO:0000313" key="4">
    <source>
        <dbReference type="Proteomes" id="UP000281547"/>
    </source>
</evidence>
<feature type="compositionally biased region" description="Low complexity" evidence="2">
    <location>
        <begin position="206"/>
        <end position="216"/>
    </location>
</feature>
<keyword evidence="1" id="KW-0175">Coiled coil</keyword>
<sequence>MSTDNPTGGGSPVRTTGLPPEAELQVRKDIDAVTKTAKEDFNALRHEAEERVDELRHEAERQIEKAKDQAHTFAGKQKDFAAEQVGSVAMALSKVADELETGEDAQNATVAGYARTLSHSLEKVSGTLKDNEVDDVVGMAEDFGRREPAAFLGVAALAGFAASRFLTASAHRRSSQRTGGTTSTSPSTQPNTTGTYSSGAGGYGTPGTNTGSGRIS</sequence>
<evidence type="ECO:0000256" key="1">
    <source>
        <dbReference type="SAM" id="Coils"/>
    </source>
</evidence>
<dbReference type="EMBL" id="RZNJ01000007">
    <property type="protein sequence ID" value="RUT28615.1"/>
    <property type="molecule type" value="Genomic_DNA"/>
</dbReference>
<accession>A0A433X3H1</accession>
<feature type="coiled-coil region" evidence="1">
    <location>
        <begin position="38"/>
        <end position="76"/>
    </location>
</feature>
<evidence type="ECO:0000313" key="3">
    <source>
        <dbReference type="EMBL" id="RUT28615.1"/>
    </source>
</evidence>
<feature type="region of interest" description="Disordered" evidence="2">
    <location>
        <begin position="1"/>
        <end position="22"/>
    </location>
</feature>
<comment type="caution">
    <text evidence="3">The sequence shown here is derived from an EMBL/GenBank/DDBJ whole genome shotgun (WGS) entry which is preliminary data.</text>
</comment>
<proteinExistence type="predicted"/>
<gene>
    <name evidence="3" type="ORF">EMQ25_16740</name>
</gene>
<reference evidence="3 4" key="1">
    <citation type="journal article" date="2016" name="Int. J. Syst. Evol. Microbiol.">
        <title>Arsenicitalea aurantiaca gen. nov., sp. nov., a new member of the family Hyphomicrobiaceae, isolated from high-arsenic sediment.</title>
        <authorList>
            <person name="Mu Y."/>
            <person name="Zhou L."/>
            <person name="Zeng X.C."/>
            <person name="Liu L."/>
            <person name="Pan Y."/>
            <person name="Chen X."/>
            <person name="Wang J."/>
            <person name="Li S."/>
            <person name="Li W.J."/>
            <person name="Wang Y."/>
        </authorList>
    </citation>
    <scope>NUCLEOTIDE SEQUENCE [LARGE SCALE GENOMIC DNA]</scope>
    <source>
        <strain evidence="3 4">42-50</strain>
    </source>
</reference>
<dbReference type="AlphaFoldDB" id="A0A433X3H1"/>
<feature type="compositionally biased region" description="Low complexity" evidence="2">
    <location>
        <begin position="176"/>
        <end position="198"/>
    </location>
</feature>
<name>A0A433X3H1_9HYPH</name>
<protein>
    <submittedName>
        <fullName evidence="3">Nutrient deprivation-induced protein</fullName>
    </submittedName>
</protein>
<organism evidence="3 4">
    <name type="scientific">Arsenicitalea aurantiaca</name>
    <dbReference type="NCBI Taxonomy" id="1783274"/>
    <lineage>
        <taxon>Bacteria</taxon>
        <taxon>Pseudomonadati</taxon>
        <taxon>Pseudomonadota</taxon>
        <taxon>Alphaproteobacteria</taxon>
        <taxon>Hyphomicrobiales</taxon>
        <taxon>Devosiaceae</taxon>
        <taxon>Arsenicitalea</taxon>
    </lineage>
</organism>
<dbReference type="OrthoDB" id="7889162at2"/>
<feature type="region of interest" description="Disordered" evidence="2">
    <location>
        <begin position="170"/>
        <end position="216"/>
    </location>
</feature>